<comment type="caution">
    <text evidence="1">The sequence shown here is derived from an EMBL/GenBank/DDBJ whole genome shotgun (WGS) entry which is preliminary data.</text>
</comment>
<evidence type="ECO:0000313" key="1">
    <source>
        <dbReference type="EMBL" id="KAH7913850.1"/>
    </source>
</evidence>
<name>A0ACB8AKX8_9AGAM</name>
<gene>
    <name evidence="1" type="ORF">BJ138DRAFT_1099140</name>
</gene>
<dbReference type="Proteomes" id="UP000790377">
    <property type="component" value="Unassembled WGS sequence"/>
</dbReference>
<evidence type="ECO:0000313" key="2">
    <source>
        <dbReference type="Proteomes" id="UP000790377"/>
    </source>
</evidence>
<dbReference type="EMBL" id="MU267623">
    <property type="protein sequence ID" value="KAH7913850.1"/>
    <property type="molecule type" value="Genomic_DNA"/>
</dbReference>
<accession>A0ACB8AKX8</accession>
<sequence length="219" mass="23602">MISFPASSWQGALVEKTKTQKTGKSPRRAADPTYGRAATLILPRLYLADLFTASNEAQLAQLGITHVVSVMEFAPSFPPTVNTLHIPVADLPETDILRHLENTTTFISDALGSSEDSKVLVHCFQGISRSATVVCAYLLATTPMSPAQSLAFVKAKRGIVEPNVGFKRQLAVYGKQFEVEKTKAAEEKRTRSFKLGDALSKYLAPSKSATGKKPSSSGS</sequence>
<organism evidence="1 2">
    <name type="scientific">Hygrophoropsis aurantiaca</name>
    <dbReference type="NCBI Taxonomy" id="72124"/>
    <lineage>
        <taxon>Eukaryota</taxon>
        <taxon>Fungi</taxon>
        <taxon>Dikarya</taxon>
        <taxon>Basidiomycota</taxon>
        <taxon>Agaricomycotina</taxon>
        <taxon>Agaricomycetes</taxon>
        <taxon>Agaricomycetidae</taxon>
        <taxon>Boletales</taxon>
        <taxon>Coniophorineae</taxon>
        <taxon>Hygrophoropsidaceae</taxon>
        <taxon>Hygrophoropsis</taxon>
    </lineage>
</organism>
<reference evidence="1" key="1">
    <citation type="journal article" date="2021" name="New Phytol.">
        <title>Evolutionary innovations through gain and loss of genes in the ectomycorrhizal Boletales.</title>
        <authorList>
            <person name="Wu G."/>
            <person name="Miyauchi S."/>
            <person name="Morin E."/>
            <person name="Kuo A."/>
            <person name="Drula E."/>
            <person name="Varga T."/>
            <person name="Kohler A."/>
            <person name="Feng B."/>
            <person name="Cao Y."/>
            <person name="Lipzen A."/>
            <person name="Daum C."/>
            <person name="Hundley H."/>
            <person name="Pangilinan J."/>
            <person name="Johnson J."/>
            <person name="Barry K."/>
            <person name="LaButti K."/>
            <person name="Ng V."/>
            <person name="Ahrendt S."/>
            <person name="Min B."/>
            <person name="Choi I.G."/>
            <person name="Park H."/>
            <person name="Plett J.M."/>
            <person name="Magnuson J."/>
            <person name="Spatafora J.W."/>
            <person name="Nagy L.G."/>
            <person name="Henrissat B."/>
            <person name="Grigoriev I.V."/>
            <person name="Yang Z.L."/>
            <person name="Xu J."/>
            <person name="Martin F.M."/>
        </authorList>
    </citation>
    <scope>NUCLEOTIDE SEQUENCE</scope>
    <source>
        <strain evidence="1">ATCC 28755</strain>
    </source>
</reference>
<proteinExistence type="predicted"/>
<keyword evidence="2" id="KW-1185">Reference proteome</keyword>
<protein>
    <submittedName>
        <fullName evidence="1">Protein-tyrosine phosphatase-like protein</fullName>
    </submittedName>
</protein>